<feature type="compositionally biased region" description="Low complexity" evidence="1">
    <location>
        <begin position="335"/>
        <end position="344"/>
    </location>
</feature>
<feature type="compositionally biased region" description="Basic residues" evidence="1">
    <location>
        <begin position="278"/>
        <end position="289"/>
    </location>
</feature>
<proteinExistence type="predicted"/>
<evidence type="ECO:0000256" key="1">
    <source>
        <dbReference type="SAM" id="MobiDB-lite"/>
    </source>
</evidence>
<feature type="compositionally biased region" description="Low complexity" evidence="1">
    <location>
        <begin position="227"/>
        <end position="248"/>
    </location>
</feature>
<dbReference type="EMBL" id="CAUYUJ010020548">
    <property type="protein sequence ID" value="CAK0899098.1"/>
    <property type="molecule type" value="Genomic_DNA"/>
</dbReference>
<evidence type="ECO:0008006" key="4">
    <source>
        <dbReference type="Google" id="ProtNLM"/>
    </source>
</evidence>
<accession>A0ABN9XHC2</accession>
<gene>
    <name evidence="2" type="ORF">PCOR1329_LOCUS76692</name>
</gene>
<feature type="region of interest" description="Disordered" evidence="1">
    <location>
        <begin position="357"/>
        <end position="394"/>
    </location>
</feature>
<organism evidence="2 3">
    <name type="scientific">Prorocentrum cordatum</name>
    <dbReference type="NCBI Taxonomy" id="2364126"/>
    <lineage>
        <taxon>Eukaryota</taxon>
        <taxon>Sar</taxon>
        <taxon>Alveolata</taxon>
        <taxon>Dinophyceae</taxon>
        <taxon>Prorocentrales</taxon>
        <taxon>Prorocentraceae</taxon>
        <taxon>Prorocentrum</taxon>
    </lineage>
</organism>
<evidence type="ECO:0000313" key="2">
    <source>
        <dbReference type="EMBL" id="CAK0899098.1"/>
    </source>
</evidence>
<sequence length="478" mass="49749">RGTPSSSLPGLVRARVRLRRPPLPPPSLLACCQRRPALAQGTCASVRLACCCAPSLGRQAVLKERSGRNATQGHGSSMAAVLHNGHELYDYNFHVHAGALHGARVRRHQRPPGAWLLVWIHSQRLLLGTHDRAAHLGPVLGQARPLQGDLLVPAPHWLRHAALRRCRLAAGSLRSAAADGRLQRSALQLHRPWPRGLGPPGIGHRGDRLLPREARRAGAGGAPPPAAARGVARGPPLRGALRRAGPPAVRRRGRGAPAPAARPGGGGPAGRDGAPEPRRRRGPAARRAARAAPERGRGPRLRRHGGGLRAVRRRRAGHQRARGRGRVPGRRRRGPVAAGHAAAAAGAVQQLRGAAPPAAAGAAAARRPPGRPAVPRPAGRAPVGPGGPAGRPLRRPHVHSVRVLRVQHIALLNEASPGATAAAQSLRMAVGSAVQVVGPPLGALAYAWSSTSGLPFPLDHHAVFLAAAGFSLALGLLA</sequence>
<name>A0ABN9XHC2_9DINO</name>
<feature type="region of interest" description="Disordered" evidence="1">
    <location>
        <begin position="215"/>
        <end position="344"/>
    </location>
</feature>
<evidence type="ECO:0000313" key="3">
    <source>
        <dbReference type="Proteomes" id="UP001189429"/>
    </source>
</evidence>
<feature type="non-terminal residue" evidence="2">
    <location>
        <position position="1"/>
    </location>
</feature>
<feature type="compositionally biased region" description="Basic residues" evidence="1">
    <location>
        <begin position="298"/>
        <end position="334"/>
    </location>
</feature>
<protein>
    <recommendedName>
        <fullName evidence="4">Solute carrier family 40 protein</fullName>
    </recommendedName>
</protein>
<reference evidence="2" key="1">
    <citation type="submission" date="2023-10" db="EMBL/GenBank/DDBJ databases">
        <authorList>
            <person name="Chen Y."/>
            <person name="Shah S."/>
            <person name="Dougan E. K."/>
            <person name="Thang M."/>
            <person name="Chan C."/>
        </authorList>
    </citation>
    <scope>NUCLEOTIDE SEQUENCE [LARGE SCALE GENOMIC DNA]</scope>
</reference>
<feature type="compositionally biased region" description="Low complexity" evidence="1">
    <location>
        <begin position="357"/>
        <end position="367"/>
    </location>
</feature>
<keyword evidence="3" id="KW-1185">Reference proteome</keyword>
<dbReference type="Proteomes" id="UP001189429">
    <property type="component" value="Unassembled WGS sequence"/>
</dbReference>
<comment type="caution">
    <text evidence="2">The sequence shown here is derived from an EMBL/GenBank/DDBJ whole genome shotgun (WGS) entry which is preliminary data.</text>
</comment>